<keyword evidence="8" id="KW-0915">Sodium</keyword>
<keyword evidence="16" id="KW-1185">Reference proteome</keyword>
<sequence length="664" mass="71428">MPLSSFDYAILAAYLLILLTVGLWLRRRASAGLDHYLLAGRATPWWLLGVSGVMDFWDLAGSVIIVSFLYLMGPAGLFIEFRGGAVLILSVVMLWTGKWRRRSECRTGAEWMRFRFGDGPAGRLAQSARALAGIALFIGLVAYATKALAVFLSSIVPLAPSQIGLAVVSLVAAYSVFSGFYGLVAIQGIQFVCVLISTVSVISLAVLAVPPLTELREIAIEVTGNPGWGQLAPGDSLSLPPLYASYEPLLFLATVYLVRNVLFGMGAGDDPKCFAAKRDAECPKLLLLWVSLISLRWPTMMAFAVLAIVIAHGDQQRGVDYKLAAQSVRTHYPDDEWARVVASIGSAPDAQPRELQASLLRTLGENWPQRLAEVTEQGLLDPERLIPVVLERAVPTGLRGLILVSLLAAATAGLSGWLNQAAGLFANDIYLVWFRPRAGATEQIAATWAVVLAVVGLGYLLAFSSRTVNEIWSWLTMGLGSGLIAAQMLPLYWRRFNGVGFAAGLAGGIAAAAAHRIAVPGLPQGFASLNEEWVLLSIVLTAGMAASIVGTLASPMTDASVLLRFYRKTLPFGAWGVERESLTTEQQRELSRHHTRELCALPFALVYQIMIFLSPMLMLIGDWSAAAACGAAAAVAIALLWAIYFSGLNAEAELVGQIQRSEPD</sequence>
<evidence type="ECO:0000313" key="16">
    <source>
        <dbReference type="Proteomes" id="UP000318478"/>
    </source>
</evidence>
<dbReference type="AlphaFoldDB" id="A0A5C5YTM4"/>
<dbReference type="RefSeq" id="WP_146584766.1">
    <property type="nucleotide sequence ID" value="NZ_SJPO01000002.1"/>
</dbReference>
<dbReference type="GO" id="GO:0015193">
    <property type="term" value="F:L-proline transmembrane transporter activity"/>
    <property type="evidence" value="ECO:0007669"/>
    <property type="project" value="TreeGrafter"/>
</dbReference>
<dbReference type="Gene3D" id="1.20.1730.10">
    <property type="entry name" value="Sodium/glucose cotransporter"/>
    <property type="match status" value="1"/>
</dbReference>
<evidence type="ECO:0000256" key="6">
    <source>
        <dbReference type="ARBA" id="ARBA00022847"/>
    </source>
</evidence>
<feature type="transmembrane region" description="Helical" evidence="14">
    <location>
        <begin position="191"/>
        <end position="209"/>
    </location>
</feature>
<keyword evidence="4" id="KW-1003">Cell membrane</keyword>
<proteinExistence type="inferred from homology"/>
<organism evidence="15 16">
    <name type="scientific">Posidoniimonas polymericola</name>
    <dbReference type="NCBI Taxonomy" id="2528002"/>
    <lineage>
        <taxon>Bacteria</taxon>
        <taxon>Pseudomonadati</taxon>
        <taxon>Planctomycetota</taxon>
        <taxon>Planctomycetia</taxon>
        <taxon>Pirellulales</taxon>
        <taxon>Lacipirellulaceae</taxon>
        <taxon>Posidoniimonas</taxon>
    </lineage>
</organism>
<evidence type="ECO:0000256" key="7">
    <source>
        <dbReference type="ARBA" id="ARBA00022989"/>
    </source>
</evidence>
<comment type="caution">
    <text evidence="15">The sequence shown here is derived from an EMBL/GenBank/DDBJ whole genome shotgun (WGS) entry which is preliminary data.</text>
</comment>
<dbReference type="PROSITE" id="PS50283">
    <property type="entry name" value="NA_SOLUT_SYMP_3"/>
    <property type="match status" value="1"/>
</dbReference>
<feature type="transmembrane region" description="Helical" evidence="14">
    <location>
        <begin position="598"/>
        <end position="617"/>
    </location>
</feature>
<evidence type="ECO:0000256" key="11">
    <source>
        <dbReference type="ARBA" id="ARBA00023201"/>
    </source>
</evidence>
<keyword evidence="3" id="KW-0813">Transport</keyword>
<dbReference type="PANTHER" id="PTHR48086">
    <property type="entry name" value="SODIUM/PROLINE SYMPORTER-RELATED"/>
    <property type="match status" value="1"/>
</dbReference>
<keyword evidence="5 14" id="KW-0812">Transmembrane</keyword>
<keyword evidence="7 14" id="KW-1133">Transmembrane helix</keyword>
<dbReference type="GO" id="GO:0005298">
    <property type="term" value="F:proline:sodium symporter activity"/>
    <property type="evidence" value="ECO:0007669"/>
    <property type="project" value="TreeGrafter"/>
</dbReference>
<evidence type="ECO:0000313" key="15">
    <source>
        <dbReference type="EMBL" id="TWT78364.1"/>
    </source>
</evidence>
<dbReference type="EMBL" id="SJPO01000002">
    <property type="protein sequence ID" value="TWT78364.1"/>
    <property type="molecule type" value="Genomic_DNA"/>
</dbReference>
<feature type="transmembrane region" description="Helical" evidence="14">
    <location>
        <begin position="445"/>
        <end position="465"/>
    </location>
</feature>
<dbReference type="Pfam" id="PF00474">
    <property type="entry name" value="SSF"/>
    <property type="match status" value="1"/>
</dbReference>
<dbReference type="GO" id="GO:0015824">
    <property type="term" value="P:proline transport"/>
    <property type="evidence" value="ECO:0007669"/>
    <property type="project" value="TreeGrafter"/>
</dbReference>
<feature type="transmembrane region" description="Helical" evidence="14">
    <location>
        <begin position="623"/>
        <end position="644"/>
    </location>
</feature>
<feature type="transmembrane region" description="Helical" evidence="14">
    <location>
        <begin position="6"/>
        <end position="25"/>
    </location>
</feature>
<evidence type="ECO:0000256" key="5">
    <source>
        <dbReference type="ARBA" id="ARBA00022692"/>
    </source>
</evidence>
<evidence type="ECO:0000256" key="12">
    <source>
        <dbReference type="ARBA" id="ARBA00033708"/>
    </source>
</evidence>
<feature type="transmembrane region" description="Helical" evidence="14">
    <location>
        <begin position="471"/>
        <end position="492"/>
    </location>
</feature>
<feature type="transmembrane region" description="Helical" evidence="14">
    <location>
        <begin position="163"/>
        <end position="184"/>
    </location>
</feature>
<feature type="transmembrane region" description="Helical" evidence="14">
    <location>
        <begin position="45"/>
        <end position="71"/>
    </location>
</feature>
<keyword evidence="6" id="KW-0769">Symport</keyword>
<dbReference type="InterPro" id="IPR050277">
    <property type="entry name" value="Sodium:Solute_Symporter"/>
</dbReference>
<feature type="transmembrane region" description="Helical" evidence="14">
    <location>
        <begin position="130"/>
        <end position="151"/>
    </location>
</feature>
<gene>
    <name evidence="15" type="ORF">Pla123a_11550</name>
</gene>
<dbReference type="OrthoDB" id="9814523at2"/>
<feature type="transmembrane region" description="Helical" evidence="14">
    <location>
        <begin position="248"/>
        <end position="265"/>
    </location>
</feature>
<accession>A0A5C5YTM4</accession>
<feature type="transmembrane region" description="Helical" evidence="14">
    <location>
        <begin position="499"/>
        <end position="518"/>
    </location>
</feature>
<keyword evidence="10 14" id="KW-0472">Membrane</keyword>
<keyword evidence="11" id="KW-0739">Sodium transport</keyword>
<evidence type="ECO:0000256" key="3">
    <source>
        <dbReference type="ARBA" id="ARBA00022448"/>
    </source>
</evidence>
<evidence type="ECO:0000256" key="8">
    <source>
        <dbReference type="ARBA" id="ARBA00023053"/>
    </source>
</evidence>
<evidence type="ECO:0000256" key="13">
    <source>
        <dbReference type="RuleBase" id="RU362091"/>
    </source>
</evidence>
<feature type="transmembrane region" description="Helical" evidence="14">
    <location>
        <begin position="77"/>
        <end position="96"/>
    </location>
</feature>
<comment type="subcellular location">
    <subcellularLocation>
        <location evidence="1">Cell membrane</location>
        <topology evidence="1">Multi-pass membrane protein</topology>
    </subcellularLocation>
</comment>
<evidence type="ECO:0000256" key="1">
    <source>
        <dbReference type="ARBA" id="ARBA00004651"/>
    </source>
</evidence>
<evidence type="ECO:0000256" key="9">
    <source>
        <dbReference type="ARBA" id="ARBA00023065"/>
    </source>
</evidence>
<protein>
    <submittedName>
        <fullName evidence="15">Sodium:solute symporter family protein</fullName>
    </submittedName>
</protein>
<evidence type="ECO:0000256" key="4">
    <source>
        <dbReference type="ARBA" id="ARBA00022475"/>
    </source>
</evidence>
<evidence type="ECO:0000256" key="2">
    <source>
        <dbReference type="ARBA" id="ARBA00006434"/>
    </source>
</evidence>
<dbReference type="InterPro" id="IPR038377">
    <property type="entry name" value="Na/Glc_symporter_sf"/>
</dbReference>
<reference evidence="15 16" key="1">
    <citation type="submission" date="2019-02" db="EMBL/GenBank/DDBJ databases">
        <title>Deep-cultivation of Planctomycetes and their phenomic and genomic characterization uncovers novel biology.</title>
        <authorList>
            <person name="Wiegand S."/>
            <person name="Jogler M."/>
            <person name="Boedeker C."/>
            <person name="Pinto D."/>
            <person name="Vollmers J."/>
            <person name="Rivas-Marin E."/>
            <person name="Kohn T."/>
            <person name="Peeters S.H."/>
            <person name="Heuer A."/>
            <person name="Rast P."/>
            <person name="Oberbeckmann S."/>
            <person name="Bunk B."/>
            <person name="Jeske O."/>
            <person name="Meyerdierks A."/>
            <person name="Storesund J.E."/>
            <person name="Kallscheuer N."/>
            <person name="Luecker S."/>
            <person name="Lage O.M."/>
            <person name="Pohl T."/>
            <person name="Merkel B.J."/>
            <person name="Hornburger P."/>
            <person name="Mueller R.-W."/>
            <person name="Bruemmer F."/>
            <person name="Labrenz M."/>
            <person name="Spormann A.M."/>
            <person name="Op Den Camp H."/>
            <person name="Overmann J."/>
            <person name="Amann R."/>
            <person name="Jetten M.S.M."/>
            <person name="Mascher T."/>
            <person name="Medema M.H."/>
            <person name="Devos D.P."/>
            <person name="Kaster A.-K."/>
            <person name="Ovreas L."/>
            <person name="Rohde M."/>
            <person name="Galperin M.Y."/>
            <person name="Jogler C."/>
        </authorList>
    </citation>
    <scope>NUCLEOTIDE SEQUENCE [LARGE SCALE GENOMIC DNA]</scope>
    <source>
        <strain evidence="15 16">Pla123a</strain>
    </source>
</reference>
<dbReference type="GO" id="GO:0005886">
    <property type="term" value="C:plasma membrane"/>
    <property type="evidence" value="ECO:0007669"/>
    <property type="project" value="UniProtKB-SubCell"/>
</dbReference>
<dbReference type="PANTHER" id="PTHR48086:SF3">
    <property type="entry name" value="SODIUM_PROLINE SYMPORTER"/>
    <property type="match status" value="1"/>
</dbReference>
<evidence type="ECO:0000256" key="10">
    <source>
        <dbReference type="ARBA" id="ARBA00023136"/>
    </source>
</evidence>
<comment type="catalytic activity">
    <reaction evidence="12">
        <text>L-proline(in) + Na(+)(in) = L-proline(out) + Na(+)(out)</text>
        <dbReference type="Rhea" id="RHEA:28967"/>
        <dbReference type="ChEBI" id="CHEBI:29101"/>
        <dbReference type="ChEBI" id="CHEBI:60039"/>
    </reaction>
</comment>
<comment type="similarity">
    <text evidence="2 13">Belongs to the sodium:solute symporter (SSF) (TC 2.A.21) family.</text>
</comment>
<feature type="transmembrane region" description="Helical" evidence="14">
    <location>
        <begin position="286"/>
        <end position="311"/>
    </location>
</feature>
<feature type="transmembrane region" description="Helical" evidence="14">
    <location>
        <begin position="400"/>
        <end position="433"/>
    </location>
</feature>
<keyword evidence="9" id="KW-0406">Ion transport</keyword>
<name>A0A5C5YTM4_9BACT</name>
<evidence type="ECO:0000256" key="14">
    <source>
        <dbReference type="SAM" id="Phobius"/>
    </source>
</evidence>
<feature type="transmembrane region" description="Helical" evidence="14">
    <location>
        <begin position="533"/>
        <end position="554"/>
    </location>
</feature>
<dbReference type="Proteomes" id="UP000318478">
    <property type="component" value="Unassembled WGS sequence"/>
</dbReference>
<dbReference type="InterPro" id="IPR001734">
    <property type="entry name" value="Na/solute_symporter"/>
</dbReference>